<evidence type="ECO:0000256" key="2">
    <source>
        <dbReference type="ARBA" id="ARBA00006464"/>
    </source>
</evidence>
<dbReference type="InterPro" id="IPR003362">
    <property type="entry name" value="Bact_transf"/>
</dbReference>
<dbReference type="PANTHER" id="PTHR30576:SF4">
    <property type="entry name" value="UNDECAPRENYL-PHOSPHATE GALACTOSE PHOSPHOTRANSFERASE"/>
    <property type="match status" value="1"/>
</dbReference>
<feature type="domain" description="Bacterial sugar transferase" evidence="9">
    <location>
        <begin position="36"/>
        <end position="225"/>
    </location>
</feature>
<evidence type="ECO:0000256" key="4">
    <source>
        <dbReference type="ARBA" id="ARBA00022679"/>
    </source>
</evidence>
<dbReference type="PANTHER" id="PTHR30576">
    <property type="entry name" value="COLANIC BIOSYNTHESIS UDP-GLUCOSE LIPID CARRIER TRANSFERASE"/>
    <property type="match status" value="1"/>
</dbReference>
<keyword evidence="5 8" id="KW-0812">Transmembrane</keyword>
<reference evidence="10" key="1">
    <citation type="submission" date="2022-09" db="EMBL/GenBank/DDBJ databases">
        <title>Winslowiella arboricola sp. nov., isolated from bleeding cankers on broadleaf hosts.</title>
        <authorList>
            <person name="Brady C."/>
            <person name="Kaur S."/>
            <person name="Crampton B."/>
            <person name="Maddock D."/>
            <person name="Arnold D."/>
            <person name="Denman S."/>
        </authorList>
    </citation>
    <scope>NUCLEOTIDE SEQUENCE</scope>
    <source>
        <strain evidence="10">BAC 15a-03b</strain>
    </source>
</reference>
<evidence type="ECO:0000313" key="10">
    <source>
        <dbReference type="EMBL" id="MCU5779373.1"/>
    </source>
</evidence>
<feature type="transmembrane region" description="Helical" evidence="8">
    <location>
        <begin position="39"/>
        <end position="62"/>
    </location>
</feature>
<dbReference type="GO" id="GO:0016780">
    <property type="term" value="F:phosphotransferase activity, for other substituted phosphate groups"/>
    <property type="evidence" value="ECO:0007669"/>
    <property type="project" value="TreeGrafter"/>
</dbReference>
<evidence type="ECO:0000256" key="3">
    <source>
        <dbReference type="ARBA" id="ARBA00022475"/>
    </source>
</evidence>
<evidence type="ECO:0000256" key="8">
    <source>
        <dbReference type="SAM" id="Phobius"/>
    </source>
</evidence>
<evidence type="ECO:0000256" key="7">
    <source>
        <dbReference type="ARBA" id="ARBA00023136"/>
    </source>
</evidence>
<keyword evidence="3" id="KW-1003">Cell membrane</keyword>
<proteinExistence type="inferred from homology"/>
<keyword evidence="4 10" id="KW-0808">Transferase</keyword>
<dbReference type="EMBL" id="JAODIM010000043">
    <property type="protein sequence ID" value="MCU5779373.1"/>
    <property type="molecule type" value="Genomic_DNA"/>
</dbReference>
<organism evidence="10 11">
    <name type="scientific">Winslowiella arboricola</name>
    <dbReference type="NCBI Taxonomy" id="2978220"/>
    <lineage>
        <taxon>Bacteria</taxon>
        <taxon>Pseudomonadati</taxon>
        <taxon>Pseudomonadota</taxon>
        <taxon>Gammaproteobacteria</taxon>
        <taxon>Enterobacterales</taxon>
        <taxon>Erwiniaceae</taxon>
        <taxon>Winslowiella</taxon>
    </lineage>
</organism>
<evidence type="ECO:0000313" key="11">
    <source>
        <dbReference type="Proteomes" id="UP001064262"/>
    </source>
</evidence>
<evidence type="ECO:0000256" key="1">
    <source>
        <dbReference type="ARBA" id="ARBA00004236"/>
    </source>
</evidence>
<accession>A0A9J6PUK6</accession>
<protein>
    <submittedName>
        <fullName evidence="10">Sugar transferase</fullName>
    </submittedName>
</protein>
<keyword evidence="6 8" id="KW-1133">Transmembrane helix</keyword>
<dbReference type="Pfam" id="PF02397">
    <property type="entry name" value="Bac_transf"/>
    <property type="match status" value="1"/>
</dbReference>
<sequence length="232" mass="26740">MEDMNIINHSRRHNDGAQKMPATSYGFSRRSSQLMKRTFDVLVASLLLLFLAPALLVLWWMASRDGGNAIFRQQRIGQNGKLFNCFKFRTMVPDAEQRLTLLLATSEQARRDWEDDFRLEQDPRVTENGQFLRSTSLDKLPQLWNVLRGDMSLVGPRPVMEVELERYASQANYYLVAKPGITGLWQVSGRKGNDYATRAHFDALYVSNWNFWSDSRILCKSASELVRGKDIQ</sequence>
<evidence type="ECO:0000256" key="6">
    <source>
        <dbReference type="ARBA" id="ARBA00022989"/>
    </source>
</evidence>
<gene>
    <name evidence="10" type="ORF">N5923_17960</name>
</gene>
<comment type="similarity">
    <text evidence="2">Belongs to the bacterial sugar transferase family.</text>
</comment>
<evidence type="ECO:0000256" key="5">
    <source>
        <dbReference type="ARBA" id="ARBA00022692"/>
    </source>
</evidence>
<evidence type="ECO:0000259" key="9">
    <source>
        <dbReference type="Pfam" id="PF02397"/>
    </source>
</evidence>
<name>A0A9J6PUK6_9GAMM</name>
<dbReference type="AlphaFoldDB" id="A0A9J6PUK6"/>
<comment type="subcellular location">
    <subcellularLocation>
        <location evidence="1">Cell membrane</location>
    </subcellularLocation>
</comment>
<keyword evidence="7 8" id="KW-0472">Membrane</keyword>
<dbReference type="GO" id="GO:0005886">
    <property type="term" value="C:plasma membrane"/>
    <property type="evidence" value="ECO:0007669"/>
    <property type="project" value="UniProtKB-SubCell"/>
</dbReference>
<dbReference type="Proteomes" id="UP001064262">
    <property type="component" value="Unassembled WGS sequence"/>
</dbReference>
<keyword evidence="11" id="KW-1185">Reference proteome</keyword>
<comment type="caution">
    <text evidence="10">The sequence shown here is derived from an EMBL/GenBank/DDBJ whole genome shotgun (WGS) entry which is preliminary data.</text>
</comment>
<dbReference type="RefSeq" id="WP_267145255.1">
    <property type="nucleotide sequence ID" value="NZ_JAODIM010000043.1"/>
</dbReference>